<reference evidence="1" key="3">
    <citation type="submission" date="2025-09" db="UniProtKB">
        <authorList>
            <consortium name="Ensembl"/>
        </authorList>
    </citation>
    <scope>IDENTIFICATION</scope>
</reference>
<keyword evidence="2" id="KW-1185">Reference proteome</keyword>
<proteinExistence type="predicted"/>
<organism evidence="1 2">
    <name type="scientific">Equus asinus</name>
    <name type="common">Donkey</name>
    <name type="synonym">Equus africanus asinus</name>
    <dbReference type="NCBI Taxonomy" id="9793"/>
    <lineage>
        <taxon>Eukaryota</taxon>
        <taxon>Metazoa</taxon>
        <taxon>Chordata</taxon>
        <taxon>Craniata</taxon>
        <taxon>Vertebrata</taxon>
        <taxon>Euteleostomi</taxon>
        <taxon>Mammalia</taxon>
        <taxon>Eutheria</taxon>
        <taxon>Laurasiatheria</taxon>
        <taxon>Perissodactyla</taxon>
        <taxon>Equidae</taxon>
        <taxon>Equus</taxon>
    </lineage>
</organism>
<dbReference type="AlphaFoldDB" id="A0A9L0JWF6"/>
<dbReference type="Ensembl" id="ENSEAST00005075323.1">
    <property type="protein sequence ID" value="ENSEASP00005057626.1"/>
    <property type="gene ID" value="ENSEASG00005031913.1"/>
</dbReference>
<reference evidence="1 2" key="1">
    <citation type="journal article" date="2020" name="Nat. Commun.">
        <title>Donkey genomes provide new insights into domestication and selection for coat color.</title>
        <authorList>
            <person name="Wang"/>
            <person name="C."/>
            <person name="Li"/>
            <person name="H."/>
            <person name="Guo"/>
            <person name="Y."/>
            <person name="Huang"/>
            <person name="J."/>
            <person name="Sun"/>
            <person name="Y."/>
            <person name="Min"/>
            <person name="J."/>
            <person name="Wang"/>
            <person name="J."/>
            <person name="Fang"/>
            <person name="X."/>
            <person name="Zhao"/>
            <person name="Z."/>
            <person name="Wang"/>
            <person name="S."/>
            <person name="Zhang"/>
            <person name="Y."/>
            <person name="Liu"/>
            <person name="Q."/>
            <person name="Jiang"/>
            <person name="Q."/>
            <person name="Wang"/>
            <person name="X."/>
            <person name="Guo"/>
            <person name="Y."/>
            <person name="Yang"/>
            <person name="C."/>
            <person name="Wang"/>
            <person name="Y."/>
            <person name="Tian"/>
            <person name="F."/>
            <person name="Zhuang"/>
            <person name="G."/>
            <person name="Fan"/>
            <person name="Y."/>
            <person name="Gao"/>
            <person name="Q."/>
            <person name="Li"/>
            <person name="Y."/>
            <person name="Ju"/>
            <person name="Z."/>
            <person name="Li"/>
            <person name="J."/>
            <person name="Li"/>
            <person name="R."/>
            <person name="Hou"/>
            <person name="M."/>
            <person name="Yang"/>
            <person name="G."/>
            <person name="Liu"/>
            <person name="G."/>
            <person name="Liu"/>
            <person name="W."/>
            <person name="Guo"/>
            <person name="J."/>
            <person name="Pan"/>
            <person name="S."/>
            <person name="Fan"/>
            <person name="G."/>
            <person name="Zhang"/>
            <person name="W."/>
            <person name="Zhang"/>
            <person name="R."/>
            <person name="Yu"/>
            <person name="J."/>
            <person name="Zhang"/>
            <person name="X."/>
            <person name="Yin"/>
            <person name="Q."/>
            <person name="Ji"/>
            <person name="C."/>
            <person name="Jin"/>
            <person name="Y."/>
            <person name="Yue"/>
            <person name="G."/>
            <person name="Liu"/>
            <person name="M."/>
            <person name="Xu"/>
            <person name="J."/>
            <person name="Liu"/>
            <person name="S."/>
            <person name="Jordana"/>
            <person name="J."/>
            <person name="Noce"/>
            <person name="A."/>
            <person name="Amills"/>
            <person name="M."/>
            <person name="Wu"/>
            <person name="D.D."/>
            <person name="Li"/>
            <person name="S."/>
            <person name="Zhou"/>
            <person name="X. and Zhong"/>
            <person name="J."/>
        </authorList>
    </citation>
    <scope>NUCLEOTIDE SEQUENCE [LARGE SCALE GENOMIC DNA]</scope>
</reference>
<accession>A0A9L0JWF6</accession>
<name>A0A9L0JWF6_EQUAS</name>
<protein>
    <submittedName>
        <fullName evidence="1">Uncharacterized protein</fullName>
    </submittedName>
</protein>
<dbReference type="GeneTree" id="ENSGT01090000263417"/>
<sequence length="64" mass="7210">GKTPLDPWKGGVGYCGREGCIRGREIEWREGFSCHQGKQSHLPSLLGHYAALWGYLEERTKFCG</sequence>
<reference evidence="1" key="2">
    <citation type="submission" date="2025-08" db="UniProtKB">
        <authorList>
            <consortium name="Ensembl"/>
        </authorList>
    </citation>
    <scope>IDENTIFICATION</scope>
</reference>
<evidence type="ECO:0000313" key="1">
    <source>
        <dbReference type="Ensembl" id="ENSEASP00005057626.1"/>
    </source>
</evidence>
<evidence type="ECO:0000313" key="2">
    <source>
        <dbReference type="Proteomes" id="UP000694387"/>
    </source>
</evidence>
<dbReference type="Proteomes" id="UP000694387">
    <property type="component" value="Chromosome 22"/>
</dbReference>